<reference evidence="2" key="1">
    <citation type="journal article" date="2017" name="Gigascience">
        <title>The genome draft of coconut (Cocos nucifera).</title>
        <authorList>
            <person name="Xiao Y."/>
            <person name="Xu P."/>
            <person name="Fan H."/>
            <person name="Baudouin L."/>
            <person name="Xia W."/>
            <person name="Bocs S."/>
            <person name="Xu J."/>
            <person name="Li Q."/>
            <person name="Guo A."/>
            <person name="Zhou L."/>
            <person name="Li J."/>
            <person name="Wu Y."/>
            <person name="Ma Z."/>
            <person name="Armero A."/>
            <person name="Issali A.E."/>
            <person name="Liu N."/>
            <person name="Peng M."/>
            <person name="Yang Y."/>
        </authorList>
    </citation>
    <scope>NUCLEOTIDE SEQUENCE</scope>
    <source>
        <tissue evidence="2">Spear leaf of Hainan Tall coconut</tissue>
    </source>
</reference>
<feature type="region of interest" description="Disordered" evidence="1">
    <location>
        <begin position="101"/>
        <end position="121"/>
    </location>
</feature>
<dbReference type="GO" id="GO:0016301">
    <property type="term" value="F:kinase activity"/>
    <property type="evidence" value="ECO:0007669"/>
    <property type="project" value="UniProtKB-KW"/>
</dbReference>
<dbReference type="AlphaFoldDB" id="A0A8K0MXI0"/>
<name>A0A8K0MXI0_COCNU</name>
<keyword evidence="2" id="KW-0418">Kinase</keyword>
<dbReference type="EMBL" id="CM017873">
    <property type="protein sequence ID" value="KAG1331204.1"/>
    <property type="molecule type" value="Genomic_DNA"/>
</dbReference>
<evidence type="ECO:0000313" key="3">
    <source>
        <dbReference type="Proteomes" id="UP000797356"/>
    </source>
</evidence>
<sequence>MQITTRFSSKRSISPLHVRDHGIRHVTEYPSAFSSGYGNPRIRMNMSLPVSPCSSPLRQFKQCNRSCLPSPPHPAFSAEAINYSPINSALYPMRPSNNFADLWPDIAPPKASTPFDSPRRL</sequence>
<evidence type="ECO:0000313" key="2">
    <source>
        <dbReference type="EMBL" id="KAG1331204.1"/>
    </source>
</evidence>
<organism evidence="2 3">
    <name type="scientific">Cocos nucifera</name>
    <name type="common">Coconut palm</name>
    <dbReference type="NCBI Taxonomy" id="13894"/>
    <lineage>
        <taxon>Eukaryota</taxon>
        <taxon>Viridiplantae</taxon>
        <taxon>Streptophyta</taxon>
        <taxon>Embryophyta</taxon>
        <taxon>Tracheophyta</taxon>
        <taxon>Spermatophyta</taxon>
        <taxon>Magnoliopsida</taxon>
        <taxon>Liliopsida</taxon>
        <taxon>Arecaceae</taxon>
        <taxon>Arecoideae</taxon>
        <taxon>Cocoseae</taxon>
        <taxon>Attaleinae</taxon>
        <taxon>Cocos</taxon>
    </lineage>
</organism>
<evidence type="ECO:0000256" key="1">
    <source>
        <dbReference type="SAM" id="MobiDB-lite"/>
    </source>
</evidence>
<comment type="caution">
    <text evidence="2">The sequence shown here is derived from an EMBL/GenBank/DDBJ whole genome shotgun (WGS) entry which is preliminary data.</text>
</comment>
<gene>
    <name evidence="2" type="ORF">COCNU_02G011720</name>
</gene>
<protein>
    <submittedName>
        <fullName evidence="2">Putative mitogen-activated protein kinase kinase kinase 3</fullName>
    </submittedName>
</protein>
<keyword evidence="2" id="KW-0808">Transferase</keyword>
<proteinExistence type="predicted"/>
<dbReference type="Proteomes" id="UP000797356">
    <property type="component" value="Chromosome 2"/>
</dbReference>
<reference evidence="2" key="2">
    <citation type="submission" date="2019-07" db="EMBL/GenBank/DDBJ databases">
        <authorList>
            <person name="Yang Y."/>
            <person name="Bocs S."/>
            <person name="Baudouin L."/>
        </authorList>
    </citation>
    <scope>NUCLEOTIDE SEQUENCE</scope>
    <source>
        <tissue evidence="2">Spear leaf of Hainan Tall coconut</tissue>
    </source>
</reference>
<keyword evidence="3" id="KW-1185">Reference proteome</keyword>
<accession>A0A8K0MXI0</accession>